<keyword evidence="6" id="KW-0808">Transferase</keyword>
<comment type="subunit">
    <text evidence="4">Homodimer.</text>
</comment>
<evidence type="ECO:0000256" key="10">
    <source>
        <dbReference type="ARBA" id="ARBA00039054"/>
    </source>
</evidence>
<evidence type="ECO:0000256" key="5">
    <source>
        <dbReference type="ARBA" id="ARBA00022490"/>
    </source>
</evidence>
<accession>A0AAD9MYF8</accession>
<evidence type="ECO:0000313" key="13">
    <source>
        <dbReference type="EMBL" id="KAK2147609.1"/>
    </source>
</evidence>
<name>A0AAD9MYF8_9ANNE</name>
<dbReference type="InterPro" id="IPR015424">
    <property type="entry name" value="PyrdxlP-dep_Trfase"/>
</dbReference>
<keyword evidence="5" id="KW-0963">Cytoplasm</keyword>
<proteinExistence type="inferred from homology"/>
<evidence type="ECO:0000256" key="8">
    <source>
        <dbReference type="ARBA" id="ARBA00023239"/>
    </source>
</evidence>
<dbReference type="FunFam" id="3.90.1150.10:FF:000065">
    <property type="entry name" value="Selenocysteine lyase"/>
    <property type="match status" value="1"/>
</dbReference>
<keyword evidence="14" id="KW-1185">Reference proteome</keyword>
<dbReference type="InterPro" id="IPR015421">
    <property type="entry name" value="PyrdxlP-dep_Trfase_major"/>
</dbReference>
<dbReference type="Gene3D" id="3.40.640.10">
    <property type="entry name" value="Type I PLP-dependent aspartate aminotransferase-like (Major domain)"/>
    <property type="match status" value="1"/>
</dbReference>
<evidence type="ECO:0000256" key="7">
    <source>
        <dbReference type="ARBA" id="ARBA00022898"/>
    </source>
</evidence>
<dbReference type="PIRSF" id="PIRSF005572">
    <property type="entry name" value="NifS"/>
    <property type="match status" value="1"/>
</dbReference>
<dbReference type="InterPro" id="IPR015422">
    <property type="entry name" value="PyrdxlP-dep_Trfase_small"/>
</dbReference>
<reference evidence="13" key="1">
    <citation type="journal article" date="2023" name="Mol. Biol. Evol.">
        <title>Third-Generation Sequencing Reveals the Adaptive Role of the Epigenome in Three Deep-Sea Polychaetes.</title>
        <authorList>
            <person name="Perez M."/>
            <person name="Aroh O."/>
            <person name="Sun Y."/>
            <person name="Lan Y."/>
            <person name="Juniper S.K."/>
            <person name="Young C.R."/>
            <person name="Angers B."/>
            <person name="Qian P.Y."/>
        </authorList>
    </citation>
    <scope>NUCLEOTIDE SEQUENCE</scope>
    <source>
        <strain evidence="13">P08H-3</strain>
    </source>
</reference>
<dbReference type="EC" id="4.4.1.16" evidence="10"/>
<evidence type="ECO:0000313" key="14">
    <source>
        <dbReference type="Proteomes" id="UP001208570"/>
    </source>
</evidence>
<comment type="caution">
    <text evidence="13">The sequence shown here is derived from an EMBL/GenBank/DDBJ whole genome shotgun (WGS) entry which is preliminary data.</text>
</comment>
<keyword evidence="7" id="KW-0663">Pyridoxal phosphate</keyword>
<evidence type="ECO:0000259" key="12">
    <source>
        <dbReference type="Pfam" id="PF00266"/>
    </source>
</evidence>
<comment type="function">
    <text evidence="9">Catalyzes the decomposition of L-selenocysteine to L-alanine and elemental selenium.</text>
</comment>
<comment type="similarity">
    <text evidence="3">Belongs to the class-V pyridoxal-phosphate-dependent aminotransferase family.</text>
</comment>
<evidence type="ECO:0000256" key="2">
    <source>
        <dbReference type="ARBA" id="ARBA00004514"/>
    </source>
</evidence>
<dbReference type="GO" id="GO:0016740">
    <property type="term" value="F:transferase activity"/>
    <property type="evidence" value="ECO:0007669"/>
    <property type="project" value="UniProtKB-KW"/>
</dbReference>
<dbReference type="Pfam" id="PF00266">
    <property type="entry name" value="Aminotran_5"/>
    <property type="match status" value="2"/>
</dbReference>
<evidence type="ECO:0000256" key="3">
    <source>
        <dbReference type="ARBA" id="ARBA00009236"/>
    </source>
</evidence>
<feature type="domain" description="Aminotransferase class V" evidence="12">
    <location>
        <begin position="11"/>
        <end position="71"/>
    </location>
</feature>
<comment type="cofactor">
    <cofactor evidence="1">
        <name>pyridoxal 5'-phosphate</name>
        <dbReference type="ChEBI" id="CHEBI:597326"/>
    </cofactor>
</comment>
<organism evidence="13 14">
    <name type="scientific">Paralvinella palmiformis</name>
    <dbReference type="NCBI Taxonomy" id="53620"/>
    <lineage>
        <taxon>Eukaryota</taxon>
        <taxon>Metazoa</taxon>
        <taxon>Spiralia</taxon>
        <taxon>Lophotrochozoa</taxon>
        <taxon>Annelida</taxon>
        <taxon>Polychaeta</taxon>
        <taxon>Sedentaria</taxon>
        <taxon>Canalipalpata</taxon>
        <taxon>Terebellida</taxon>
        <taxon>Terebelliformia</taxon>
        <taxon>Alvinellidae</taxon>
        <taxon>Paralvinella</taxon>
    </lineage>
</organism>
<dbReference type="Proteomes" id="UP001208570">
    <property type="component" value="Unassembled WGS sequence"/>
</dbReference>
<comment type="subcellular location">
    <subcellularLocation>
        <location evidence="2">Cytoplasm</location>
        <location evidence="2">Cytosol</location>
    </subcellularLocation>
</comment>
<dbReference type="AlphaFoldDB" id="A0AAD9MYF8"/>
<dbReference type="PANTHER" id="PTHR11601:SF62">
    <property type="entry name" value="SELENOCYSTEINE LYASE"/>
    <property type="match status" value="1"/>
</dbReference>
<evidence type="ECO:0000256" key="11">
    <source>
        <dbReference type="ARBA" id="ARBA00040554"/>
    </source>
</evidence>
<evidence type="ECO:0000256" key="9">
    <source>
        <dbReference type="ARBA" id="ARBA00037407"/>
    </source>
</evidence>
<dbReference type="Gene3D" id="1.10.260.50">
    <property type="match status" value="2"/>
</dbReference>
<dbReference type="Gene3D" id="3.90.1150.10">
    <property type="entry name" value="Aspartate Aminotransferase, domain 1"/>
    <property type="match status" value="2"/>
</dbReference>
<protein>
    <recommendedName>
        <fullName evidence="11">Selenocysteine lyase</fullName>
        <ecNumber evidence="10">4.4.1.16</ecNumber>
    </recommendedName>
</protein>
<gene>
    <name evidence="13" type="ORF">LSH36_545g04016</name>
</gene>
<sequence length="334" mass="36188">MNTSACASDAIYLDYNATTPLEQSVIDTIHSALIQAWGNPSSSHAAGLQAKQLIKESRQYVAAMINGIPEEVTIVPASKMSGRVEVDDIIAALKPTTCMVTVMLANNETGVIQPVAEIAERIHSIKRVHDYECKILIHTDAAQAIGKIPFYGPRIGALYTKGLRRENQLYPMFYGGGQELNYRPGTENTAMIAGLGEAARLVAENLAIYQANMRSVRDYLEEQLMNRFPDAVVINGCYTNSERLPNTCNMSLLGKNLQGNKVLKHLCHTQASTGAACHSATGSRASSILLAIGVQPEVAINAIRLSVGRGTTTSDIDRFIEDIKNAVAKVNNKN</sequence>
<evidence type="ECO:0000256" key="4">
    <source>
        <dbReference type="ARBA" id="ARBA00011738"/>
    </source>
</evidence>
<dbReference type="InterPro" id="IPR000192">
    <property type="entry name" value="Aminotrans_V_dom"/>
</dbReference>
<evidence type="ECO:0000256" key="1">
    <source>
        <dbReference type="ARBA" id="ARBA00001933"/>
    </source>
</evidence>
<evidence type="ECO:0000256" key="6">
    <source>
        <dbReference type="ARBA" id="ARBA00022679"/>
    </source>
</evidence>
<dbReference type="InterPro" id="IPR016454">
    <property type="entry name" value="Cysteine_dSase"/>
</dbReference>
<dbReference type="PANTHER" id="PTHR11601">
    <property type="entry name" value="CYSTEINE DESULFURYLASE FAMILY MEMBER"/>
    <property type="match status" value="1"/>
</dbReference>
<feature type="domain" description="Aminotransferase class V" evidence="12">
    <location>
        <begin position="78"/>
        <end position="157"/>
    </location>
</feature>
<dbReference type="GO" id="GO:0009000">
    <property type="term" value="F:selenocysteine lyase activity"/>
    <property type="evidence" value="ECO:0007669"/>
    <property type="project" value="UniProtKB-EC"/>
</dbReference>
<dbReference type="EMBL" id="JAODUP010000545">
    <property type="protein sequence ID" value="KAK2147609.1"/>
    <property type="molecule type" value="Genomic_DNA"/>
</dbReference>
<keyword evidence="8" id="KW-0456">Lyase</keyword>
<dbReference type="GO" id="GO:0005829">
    <property type="term" value="C:cytosol"/>
    <property type="evidence" value="ECO:0007669"/>
    <property type="project" value="UniProtKB-SubCell"/>
</dbReference>
<dbReference type="SUPFAM" id="SSF53383">
    <property type="entry name" value="PLP-dependent transferases"/>
    <property type="match status" value="1"/>
</dbReference>